<accession>A0A9X2JGF9</accession>
<proteinExistence type="predicted"/>
<name>A0A9X2JGF9_9BACT</name>
<dbReference type="PANTHER" id="PTHR43155">
    <property type="entry name" value="CYCLIC DI-GMP PHOSPHODIESTERASE PA4108-RELATED"/>
    <property type="match status" value="1"/>
</dbReference>
<dbReference type="InterPro" id="IPR003607">
    <property type="entry name" value="HD/PDEase_dom"/>
</dbReference>
<evidence type="ECO:0000259" key="1">
    <source>
        <dbReference type="PROSITE" id="PS51832"/>
    </source>
</evidence>
<organism evidence="2 3">
    <name type="scientific">Aeoliella straminimaris</name>
    <dbReference type="NCBI Taxonomy" id="2954799"/>
    <lineage>
        <taxon>Bacteria</taxon>
        <taxon>Pseudomonadati</taxon>
        <taxon>Planctomycetota</taxon>
        <taxon>Planctomycetia</taxon>
        <taxon>Pirellulales</taxon>
        <taxon>Lacipirellulaceae</taxon>
        <taxon>Aeoliella</taxon>
    </lineage>
</organism>
<feature type="domain" description="HD-GYP" evidence="1">
    <location>
        <begin position="138"/>
        <end position="326"/>
    </location>
</feature>
<dbReference type="SUPFAM" id="SSF109604">
    <property type="entry name" value="HD-domain/PDEase-like"/>
    <property type="match status" value="1"/>
</dbReference>
<dbReference type="EMBL" id="JAMXLR010000024">
    <property type="protein sequence ID" value="MCO6043513.1"/>
    <property type="molecule type" value="Genomic_DNA"/>
</dbReference>
<gene>
    <name evidence="2" type="ORF">NG895_06300</name>
</gene>
<comment type="caution">
    <text evidence="2">The sequence shown here is derived from an EMBL/GenBank/DDBJ whole genome shotgun (WGS) entry which is preliminary data.</text>
</comment>
<dbReference type="PROSITE" id="PS51832">
    <property type="entry name" value="HD_GYP"/>
    <property type="match status" value="1"/>
</dbReference>
<dbReference type="Pfam" id="PF13487">
    <property type="entry name" value="HD_5"/>
    <property type="match status" value="1"/>
</dbReference>
<dbReference type="RefSeq" id="WP_252851619.1">
    <property type="nucleotide sequence ID" value="NZ_JAMXLR010000024.1"/>
</dbReference>
<dbReference type="PANTHER" id="PTHR43155:SF2">
    <property type="entry name" value="CYCLIC DI-GMP PHOSPHODIESTERASE PA4108"/>
    <property type="match status" value="1"/>
</dbReference>
<sequence>MFTTTKQKPRCPAGYVRLSSSMLRKINQLPIALYYCDGESDRAVLFRQAEIQVDEATLDDLIESKGELLFIRAIDFKNTCAEWMDSIDDLIADESMPTADRFQVLQAAVCYEVERTLKAVDPGHYIGLVAEVSQHISTLVTENHLLPDELFAIARHDSQTFTHVTNTAGYATMLAERLGITDEVELNQIAMGAMLHDMGKRSIPKHILTKSGRLTAEERELVQTHPQRGYEELATRDDVSHEQRLMVYQHHEHFDGNGYPVRIHGSEIHPWARLLSVVDVFDALTGSRPYRKAMTMREATEFVANRAGTQFDKEMAECWISAVKNN</sequence>
<dbReference type="Proteomes" id="UP001155241">
    <property type="component" value="Unassembled WGS sequence"/>
</dbReference>
<dbReference type="Gene3D" id="1.10.3210.10">
    <property type="entry name" value="Hypothetical protein af1432"/>
    <property type="match status" value="1"/>
</dbReference>
<evidence type="ECO:0000313" key="3">
    <source>
        <dbReference type="Proteomes" id="UP001155241"/>
    </source>
</evidence>
<dbReference type="InterPro" id="IPR037522">
    <property type="entry name" value="HD_GYP_dom"/>
</dbReference>
<dbReference type="CDD" id="cd00077">
    <property type="entry name" value="HDc"/>
    <property type="match status" value="1"/>
</dbReference>
<evidence type="ECO:0000313" key="2">
    <source>
        <dbReference type="EMBL" id="MCO6043513.1"/>
    </source>
</evidence>
<dbReference type="AlphaFoldDB" id="A0A9X2JGF9"/>
<reference evidence="2" key="1">
    <citation type="submission" date="2022-06" db="EMBL/GenBank/DDBJ databases">
        <title>Aeoliella straminimaris, a novel planctomycete from sediments.</title>
        <authorList>
            <person name="Vitorino I.R."/>
            <person name="Lage O.M."/>
        </authorList>
    </citation>
    <scope>NUCLEOTIDE SEQUENCE</scope>
    <source>
        <strain evidence="2">ICT_H6.2</strain>
    </source>
</reference>
<keyword evidence="3" id="KW-1185">Reference proteome</keyword>
<dbReference type="SMART" id="SM00471">
    <property type="entry name" value="HDc"/>
    <property type="match status" value="1"/>
</dbReference>
<protein>
    <submittedName>
        <fullName evidence="2">HD domain-containing protein</fullName>
    </submittedName>
</protein>